<dbReference type="InterPro" id="IPR039425">
    <property type="entry name" value="RNA_pol_sigma-70-like"/>
</dbReference>
<gene>
    <name evidence="9" type="ORF">Cflav_PD4950</name>
</gene>
<organism evidence="9 10">
    <name type="scientific">Pedosphaera parvula (strain Ellin514)</name>
    <dbReference type="NCBI Taxonomy" id="320771"/>
    <lineage>
        <taxon>Bacteria</taxon>
        <taxon>Pseudomonadati</taxon>
        <taxon>Verrucomicrobiota</taxon>
        <taxon>Pedosphaerae</taxon>
        <taxon>Pedosphaerales</taxon>
        <taxon>Pedosphaeraceae</taxon>
        <taxon>Pedosphaera</taxon>
    </lineage>
</organism>
<dbReference type="GO" id="GO:0016987">
    <property type="term" value="F:sigma factor activity"/>
    <property type="evidence" value="ECO:0007669"/>
    <property type="project" value="UniProtKB-KW"/>
</dbReference>
<dbReference type="Pfam" id="PF12543">
    <property type="entry name" value="DUF3738"/>
    <property type="match status" value="1"/>
</dbReference>
<dbReference type="Pfam" id="PF04545">
    <property type="entry name" value="Sigma70_r4"/>
    <property type="match status" value="1"/>
</dbReference>
<protein>
    <submittedName>
        <fullName evidence="9">RNA polymerase, sigma-24 subunit, ECF subfamily</fullName>
    </submittedName>
</protein>
<dbReference type="InterPro" id="IPR036388">
    <property type="entry name" value="WH-like_DNA-bd_sf"/>
</dbReference>
<dbReference type="AlphaFoldDB" id="B9XCW9"/>
<sequence>MNLVYSAALRQVRIPHLAEEVTQAVFIVLARKAPELKEGTVLSGWLYRTARFVAADALKAEIRRQRREQEVMEMGRTIDARESEWMQIAPLLDEAMSVLGEKDRNLIVLRFFEQKPLKEVGIALGIDPDTAQKRISRAVDKLRHVLLKRGAAVSAVALVGVLTANAVQAAPVGLASSAAAVAAAKGLAATGSTLALANGAMKGMWWLKIKALAGLCVGLLFVGGGTAIAINQIGKHPAKDGIIWSLAPYKVLDREPEVIEIRETTKWPDQGGAWQEDDNRVLSLGEPIRFLYAWAYDESLARMIMPANAPTNRFDFLVGIKANQKAEFQKALKEKFGFEAKHERREVAALSLVVSRPAAGLKINTGGEGASGAYKDRLIVHKSPMSGLTFWLEDYFRMPVVDKTGLTNVYDMDLNWVQPDKEPVDKEALKRALLEQLGLELKSETQAVNMLIIEKSR</sequence>
<dbReference type="InterPro" id="IPR014284">
    <property type="entry name" value="RNA_pol_sigma-70_dom"/>
</dbReference>
<dbReference type="GO" id="GO:0006352">
    <property type="term" value="P:DNA-templated transcription initiation"/>
    <property type="evidence" value="ECO:0007669"/>
    <property type="project" value="InterPro"/>
</dbReference>
<dbReference type="InterPro" id="IPR013325">
    <property type="entry name" value="RNA_pol_sigma_r2"/>
</dbReference>
<accession>B9XCW9</accession>
<dbReference type="OrthoDB" id="191945at2"/>
<evidence type="ECO:0000256" key="6">
    <source>
        <dbReference type="SAM" id="Phobius"/>
    </source>
</evidence>
<dbReference type="Gene3D" id="1.10.10.10">
    <property type="entry name" value="Winged helix-like DNA-binding domain superfamily/Winged helix DNA-binding domain"/>
    <property type="match status" value="1"/>
</dbReference>
<evidence type="ECO:0000256" key="2">
    <source>
        <dbReference type="ARBA" id="ARBA00023015"/>
    </source>
</evidence>
<feature type="transmembrane region" description="Helical" evidence="6">
    <location>
        <begin position="209"/>
        <end position="230"/>
    </location>
</feature>
<evidence type="ECO:0000259" key="7">
    <source>
        <dbReference type="Pfam" id="PF04542"/>
    </source>
</evidence>
<comment type="similarity">
    <text evidence="1">Belongs to the sigma-70 factor family. ECF subfamily.</text>
</comment>
<keyword evidence="10" id="KW-1185">Reference proteome</keyword>
<keyword evidence="4" id="KW-0238">DNA-binding</keyword>
<evidence type="ECO:0000313" key="9">
    <source>
        <dbReference type="EMBL" id="EEF62315.1"/>
    </source>
</evidence>
<comment type="caution">
    <text evidence="9">The sequence shown here is derived from an EMBL/GenBank/DDBJ whole genome shotgun (WGS) entry which is preliminary data.</text>
</comment>
<feature type="transmembrane region" description="Helical" evidence="6">
    <location>
        <begin position="173"/>
        <end position="197"/>
    </location>
</feature>
<evidence type="ECO:0000313" key="10">
    <source>
        <dbReference type="Proteomes" id="UP000003688"/>
    </source>
</evidence>
<name>B9XCW9_PEDPL</name>
<dbReference type="GO" id="GO:0003677">
    <property type="term" value="F:DNA binding"/>
    <property type="evidence" value="ECO:0007669"/>
    <property type="project" value="UniProtKB-KW"/>
</dbReference>
<dbReference type="InterPro" id="IPR013324">
    <property type="entry name" value="RNA_pol_sigma_r3/r4-like"/>
</dbReference>
<evidence type="ECO:0000256" key="4">
    <source>
        <dbReference type="ARBA" id="ARBA00023125"/>
    </source>
</evidence>
<keyword evidence="6" id="KW-1133">Transmembrane helix</keyword>
<feature type="domain" description="RNA polymerase sigma-70 region 2" evidence="7">
    <location>
        <begin position="2"/>
        <end position="61"/>
    </location>
</feature>
<reference evidence="9 10" key="1">
    <citation type="journal article" date="2011" name="J. Bacteriol.">
        <title>Genome sequence of 'Pedosphaera parvula' Ellin514, an aerobic Verrucomicrobial isolate from pasture soil.</title>
        <authorList>
            <person name="Kant R."/>
            <person name="van Passel M.W."/>
            <person name="Sangwan P."/>
            <person name="Palva A."/>
            <person name="Lucas S."/>
            <person name="Copeland A."/>
            <person name="Lapidus A."/>
            <person name="Glavina Del Rio T."/>
            <person name="Dalin E."/>
            <person name="Tice H."/>
            <person name="Bruce D."/>
            <person name="Goodwin L."/>
            <person name="Pitluck S."/>
            <person name="Chertkov O."/>
            <person name="Larimer F.W."/>
            <person name="Land M.L."/>
            <person name="Hauser L."/>
            <person name="Brettin T.S."/>
            <person name="Detter J.C."/>
            <person name="Han S."/>
            <person name="de Vos W.M."/>
            <person name="Janssen P.H."/>
            <person name="Smidt H."/>
        </authorList>
    </citation>
    <scope>NUCLEOTIDE SEQUENCE [LARGE SCALE GENOMIC DNA]</scope>
    <source>
        <strain evidence="9 10">Ellin514</strain>
    </source>
</reference>
<dbReference type="InterPro" id="IPR017801">
    <property type="entry name" value="DUF3738"/>
</dbReference>
<dbReference type="STRING" id="320771.Cflav_PD4950"/>
<dbReference type="PANTHER" id="PTHR43133:SF8">
    <property type="entry name" value="RNA POLYMERASE SIGMA FACTOR HI_1459-RELATED"/>
    <property type="match status" value="1"/>
</dbReference>
<dbReference type="CDD" id="cd06171">
    <property type="entry name" value="Sigma70_r4"/>
    <property type="match status" value="1"/>
</dbReference>
<dbReference type="InterPro" id="IPR007627">
    <property type="entry name" value="RNA_pol_sigma70_r2"/>
</dbReference>
<keyword evidence="6" id="KW-0472">Membrane</keyword>
<dbReference type="SUPFAM" id="SSF88659">
    <property type="entry name" value="Sigma3 and sigma4 domains of RNA polymerase sigma factors"/>
    <property type="match status" value="1"/>
</dbReference>
<dbReference type="EMBL" id="ABOX02000005">
    <property type="protein sequence ID" value="EEF62315.1"/>
    <property type="molecule type" value="Genomic_DNA"/>
</dbReference>
<dbReference type="PANTHER" id="PTHR43133">
    <property type="entry name" value="RNA POLYMERASE ECF-TYPE SIGMA FACTO"/>
    <property type="match status" value="1"/>
</dbReference>
<dbReference type="NCBIfam" id="TIGR03435">
    <property type="entry name" value="Soli_TIGR03435"/>
    <property type="match status" value="1"/>
</dbReference>
<dbReference type="Proteomes" id="UP000003688">
    <property type="component" value="Unassembled WGS sequence"/>
</dbReference>
<keyword evidence="2" id="KW-0805">Transcription regulation</keyword>
<dbReference type="InterPro" id="IPR007630">
    <property type="entry name" value="RNA_pol_sigma70_r4"/>
</dbReference>
<evidence type="ECO:0000256" key="1">
    <source>
        <dbReference type="ARBA" id="ARBA00010641"/>
    </source>
</evidence>
<feature type="transmembrane region" description="Helical" evidence="6">
    <location>
        <begin position="146"/>
        <end position="167"/>
    </location>
</feature>
<keyword evidence="6" id="KW-0812">Transmembrane</keyword>
<evidence type="ECO:0000256" key="5">
    <source>
        <dbReference type="ARBA" id="ARBA00023163"/>
    </source>
</evidence>
<dbReference type="Gene3D" id="1.10.1740.10">
    <property type="match status" value="1"/>
</dbReference>
<evidence type="ECO:0000256" key="3">
    <source>
        <dbReference type="ARBA" id="ARBA00023082"/>
    </source>
</evidence>
<evidence type="ECO:0000259" key="8">
    <source>
        <dbReference type="Pfam" id="PF04545"/>
    </source>
</evidence>
<dbReference type="Pfam" id="PF04542">
    <property type="entry name" value="Sigma70_r2"/>
    <property type="match status" value="1"/>
</dbReference>
<keyword evidence="5" id="KW-0804">Transcription</keyword>
<feature type="domain" description="RNA polymerase sigma-70 region 4" evidence="8">
    <location>
        <begin position="95"/>
        <end position="144"/>
    </location>
</feature>
<dbReference type="NCBIfam" id="TIGR02937">
    <property type="entry name" value="sigma70-ECF"/>
    <property type="match status" value="1"/>
</dbReference>
<dbReference type="SUPFAM" id="SSF88946">
    <property type="entry name" value="Sigma2 domain of RNA polymerase sigma factors"/>
    <property type="match status" value="1"/>
</dbReference>
<proteinExistence type="inferred from homology"/>
<keyword evidence="3" id="KW-0731">Sigma factor</keyword>